<dbReference type="RefSeq" id="WP_386052189.1">
    <property type="nucleotide sequence ID" value="NZ_JBHTKH010000004.1"/>
</dbReference>
<sequence length="208" mass="23389">MTEPVADRAPLEAERYVLRQKLTLMVNRYEIFRADEHGNELGLLCFAEQKRLAAKEQVTFYTDSAKTHPLFGFKARKRIDLGSGYDVTDSQGQPIGWFKKQFKASLVNSTWTLGLPDGREFVGRERNAKVAVVRRVWELVPVIGDIPVPFLFHFDFVAPDGSMALSSTKKASVKDVYHVTLPALGDGRPMDWRVGMSMAVALDALQSR</sequence>
<evidence type="ECO:0000313" key="1">
    <source>
        <dbReference type="EMBL" id="MFD1054289.1"/>
    </source>
</evidence>
<dbReference type="Proteomes" id="UP001597046">
    <property type="component" value="Unassembled WGS sequence"/>
</dbReference>
<evidence type="ECO:0008006" key="3">
    <source>
        <dbReference type="Google" id="ProtNLM"/>
    </source>
</evidence>
<gene>
    <name evidence="1" type="ORF">ACFQ2V_08230</name>
</gene>
<keyword evidence="2" id="KW-1185">Reference proteome</keyword>
<dbReference type="InterPro" id="IPR007612">
    <property type="entry name" value="LOR"/>
</dbReference>
<comment type="caution">
    <text evidence="1">The sequence shown here is derived from an EMBL/GenBank/DDBJ whole genome shotgun (WGS) entry which is preliminary data.</text>
</comment>
<dbReference type="EMBL" id="JBHTKH010000004">
    <property type="protein sequence ID" value="MFD1054289.1"/>
    <property type="molecule type" value="Genomic_DNA"/>
</dbReference>
<evidence type="ECO:0000313" key="2">
    <source>
        <dbReference type="Proteomes" id="UP001597046"/>
    </source>
</evidence>
<accession>A0ABW3MXZ0</accession>
<reference evidence="2" key="1">
    <citation type="journal article" date="2019" name="Int. J. Syst. Evol. Microbiol.">
        <title>The Global Catalogue of Microorganisms (GCM) 10K type strain sequencing project: providing services to taxonomists for standard genome sequencing and annotation.</title>
        <authorList>
            <consortium name="The Broad Institute Genomics Platform"/>
            <consortium name="The Broad Institute Genome Sequencing Center for Infectious Disease"/>
            <person name="Wu L."/>
            <person name="Ma J."/>
        </authorList>
    </citation>
    <scope>NUCLEOTIDE SEQUENCE [LARGE SCALE GENOMIC DNA]</scope>
    <source>
        <strain evidence="2">CCUG 57508</strain>
    </source>
</reference>
<organism evidence="1 2">
    <name type="scientific">Terrabacter terrigena</name>
    <dbReference type="NCBI Taxonomy" id="574718"/>
    <lineage>
        <taxon>Bacteria</taxon>
        <taxon>Bacillati</taxon>
        <taxon>Actinomycetota</taxon>
        <taxon>Actinomycetes</taxon>
        <taxon>Micrococcales</taxon>
        <taxon>Intrasporangiaceae</taxon>
        <taxon>Terrabacter</taxon>
    </lineage>
</organism>
<name>A0ABW3MXZ0_9MICO</name>
<protein>
    <recommendedName>
        <fullName evidence="3">Scramblase</fullName>
    </recommendedName>
</protein>
<proteinExistence type="predicted"/>
<dbReference type="Pfam" id="PF04525">
    <property type="entry name" value="LOR"/>
    <property type="match status" value="1"/>
</dbReference>